<evidence type="ECO:0000259" key="11">
    <source>
        <dbReference type="PROSITE" id="PS51713"/>
    </source>
</evidence>
<dbReference type="eggNOG" id="COG1159">
    <property type="taxonomic scope" value="Bacteria"/>
</dbReference>
<keyword evidence="6" id="KW-1003">Cell membrane</keyword>
<keyword evidence="6" id="KW-0963">Cytoplasm</keyword>
<dbReference type="PRINTS" id="PR00326">
    <property type="entry name" value="GTP1OBG"/>
</dbReference>
<comment type="function">
    <text evidence="6">An essential GTPase that binds both GDP and GTP, with rapid nucleotide exchange. Plays a role in 16S rRNA processing and 30S ribosomal subunit biogenesis and possibly also in cell cycle regulation and energy metabolism.</text>
</comment>
<dbReference type="Gene3D" id="3.30.300.20">
    <property type="match status" value="1"/>
</dbReference>
<organism evidence="12 13">
    <name type="scientific">Candidatus Neomicrothrix parvicella RN1</name>
    <dbReference type="NCBI Taxonomy" id="1229780"/>
    <lineage>
        <taxon>Bacteria</taxon>
        <taxon>Bacillati</taxon>
        <taxon>Actinomycetota</taxon>
        <taxon>Acidimicrobiia</taxon>
        <taxon>Acidimicrobiales</taxon>
        <taxon>Microthrixaceae</taxon>
        <taxon>Candidatus Neomicrothrix</taxon>
    </lineage>
</organism>
<feature type="region of interest" description="Disordered" evidence="9">
    <location>
        <begin position="1"/>
        <end position="20"/>
    </location>
</feature>
<reference evidence="12 13" key="1">
    <citation type="journal article" date="2013" name="ISME J.">
        <title>Metabolic model for the filamentous 'Candidatus Microthrix parvicella' based on genomic and metagenomic analyses.</title>
        <authorList>
            <person name="Jon McIlroy S."/>
            <person name="Kristiansen R."/>
            <person name="Albertsen M."/>
            <person name="Michael Karst S."/>
            <person name="Rossetti S."/>
            <person name="Lund Nielsen J."/>
            <person name="Tandoi V."/>
            <person name="James Seviour R."/>
            <person name="Nielsen P.H."/>
        </authorList>
    </citation>
    <scope>NUCLEOTIDE SEQUENCE [LARGE SCALE GENOMIC DNA]</scope>
    <source>
        <strain evidence="12 13">RN1</strain>
    </source>
</reference>
<keyword evidence="6" id="KW-0472">Membrane</keyword>
<keyword evidence="6" id="KW-0690">Ribosome biogenesis</keyword>
<proteinExistence type="inferred from homology"/>
<comment type="similarity">
    <text evidence="1 6 7 8">Belongs to the TRAFAC class TrmE-Era-EngA-EngB-Septin-like GTPase superfamily. Era GTPase family.</text>
</comment>
<evidence type="ECO:0000256" key="3">
    <source>
        <dbReference type="ARBA" id="ARBA00022741"/>
    </source>
</evidence>
<feature type="domain" description="Era-type G" evidence="11">
    <location>
        <begin position="24"/>
        <end position="194"/>
    </location>
</feature>
<dbReference type="InterPro" id="IPR030388">
    <property type="entry name" value="G_ERA_dom"/>
</dbReference>
<feature type="region of interest" description="G2" evidence="7">
    <location>
        <begin position="58"/>
        <end position="62"/>
    </location>
</feature>
<feature type="binding site" evidence="6">
    <location>
        <begin position="32"/>
        <end position="39"/>
    </location>
    <ligand>
        <name>GTP</name>
        <dbReference type="ChEBI" id="CHEBI:37565"/>
    </ligand>
</feature>
<keyword evidence="13" id="KW-1185">Reference proteome</keyword>
<accession>R4Z066</accession>
<dbReference type="GO" id="GO:0005829">
    <property type="term" value="C:cytosol"/>
    <property type="evidence" value="ECO:0007669"/>
    <property type="project" value="TreeGrafter"/>
</dbReference>
<dbReference type="GO" id="GO:0070181">
    <property type="term" value="F:small ribosomal subunit rRNA binding"/>
    <property type="evidence" value="ECO:0007669"/>
    <property type="project" value="UniProtKB-UniRule"/>
</dbReference>
<evidence type="ECO:0000313" key="13">
    <source>
        <dbReference type="Proteomes" id="UP000018291"/>
    </source>
</evidence>
<evidence type="ECO:0000256" key="8">
    <source>
        <dbReference type="RuleBase" id="RU003761"/>
    </source>
</evidence>
<dbReference type="InterPro" id="IPR004044">
    <property type="entry name" value="KH_dom_type_2"/>
</dbReference>
<dbReference type="EMBL" id="CANL01000027">
    <property type="protein sequence ID" value="CCM64113.1"/>
    <property type="molecule type" value="Genomic_DNA"/>
</dbReference>
<gene>
    <name evidence="6" type="primary">era</name>
    <name evidence="12" type="ORF">BN381_330098</name>
</gene>
<evidence type="ECO:0000256" key="4">
    <source>
        <dbReference type="ARBA" id="ARBA00022884"/>
    </source>
</evidence>
<dbReference type="STRING" id="1229780.BN381_330098"/>
<comment type="caution">
    <text evidence="12">The sequence shown here is derived from an EMBL/GenBank/DDBJ whole genome shotgun (WGS) entry which is preliminary data.</text>
</comment>
<feature type="domain" description="KH type-2" evidence="10">
    <location>
        <begin position="217"/>
        <end position="293"/>
    </location>
</feature>
<evidence type="ECO:0000256" key="9">
    <source>
        <dbReference type="SAM" id="MobiDB-lite"/>
    </source>
</evidence>
<sequence length="307" mass="33648">MDTTTMNGTNTMPDHDTDQPAEMRSGFVALAGRPNVGKSSLTNAIVGQKVTIVSPRPQTTRHEIRGMLTRADAQLVLVDTPGVHKPKTAMGKRLNRTATEAREDTDATVLVVDASKGVGGPGDARLMAAMPDDVIVAINKIDRLPQEQVLAAIKNAAALAKRFERGAVEIFPISARTNKGVPELTEYLIGLLPPGPLWYPEDQVRDSTEGFWVAELVREQLLATAREELPHSIATRCVELNWPYVEVEILVERISQKGMVIGQGGENLKRAGIGARRLLPEGTHLELKVKVNRDWQRKDAELDKLGY</sequence>
<dbReference type="CDD" id="cd22534">
    <property type="entry name" value="KH-II_Era"/>
    <property type="match status" value="1"/>
</dbReference>
<evidence type="ECO:0000313" key="12">
    <source>
        <dbReference type="EMBL" id="CCM64113.1"/>
    </source>
</evidence>
<dbReference type="Proteomes" id="UP000018291">
    <property type="component" value="Unassembled WGS sequence"/>
</dbReference>
<evidence type="ECO:0000256" key="7">
    <source>
        <dbReference type="PROSITE-ProRule" id="PRU01050"/>
    </source>
</evidence>
<dbReference type="Pfam" id="PF07650">
    <property type="entry name" value="KH_2"/>
    <property type="match status" value="1"/>
</dbReference>
<feature type="compositionally biased region" description="Low complexity" evidence="9">
    <location>
        <begin position="1"/>
        <end position="12"/>
    </location>
</feature>
<dbReference type="PANTHER" id="PTHR42698:SF1">
    <property type="entry name" value="GTPASE ERA, MITOCHONDRIAL"/>
    <property type="match status" value="1"/>
</dbReference>
<feature type="region of interest" description="G3" evidence="7">
    <location>
        <begin position="79"/>
        <end position="82"/>
    </location>
</feature>
<dbReference type="CDD" id="cd04163">
    <property type="entry name" value="Era"/>
    <property type="match status" value="1"/>
</dbReference>
<dbReference type="GO" id="GO:0043024">
    <property type="term" value="F:ribosomal small subunit binding"/>
    <property type="evidence" value="ECO:0007669"/>
    <property type="project" value="TreeGrafter"/>
</dbReference>
<dbReference type="InterPro" id="IPR003593">
    <property type="entry name" value="AAA+_ATPase"/>
</dbReference>
<evidence type="ECO:0000256" key="5">
    <source>
        <dbReference type="ARBA" id="ARBA00023134"/>
    </source>
</evidence>
<dbReference type="Pfam" id="PF01926">
    <property type="entry name" value="MMR_HSR1"/>
    <property type="match status" value="1"/>
</dbReference>
<dbReference type="InterPro" id="IPR006073">
    <property type="entry name" value="GTP-bd"/>
</dbReference>
<evidence type="ECO:0000256" key="6">
    <source>
        <dbReference type="HAMAP-Rule" id="MF_00367"/>
    </source>
</evidence>
<dbReference type="SUPFAM" id="SSF54814">
    <property type="entry name" value="Prokaryotic type KH domain (KH-domain type II)"/>
    <property type="match status" value="1"/>
</dbReference>
<dbReference type="NCBIfam" id="NF000908">
    <property type="entry name" value="PRK00089.1"/>
    <property type="match status" value="1"/>
</dbReference>
<dbReference type="NCBIfam" id="TIGR00436">
    <property type="entry name" value="era"/>
    <property type="match status" value="1"/>
</dbReference>
<dbReference type="HAMAP" id="MF_00367">
    <property type="entry name" value="GTPase_Era"/>
    <property type="match status" value="1"/>
</dbReference>
<comment type="subunit">
    <text evidence="6">Monomer.</text>
</comment>
<dbReference type="PROSITE" id="PS51713">
    <property type="entry name" value="G_ERA"/>
    <property type="match status" value="1"/>
</dbReference>
<keyword evidence="4 6" id="KW-0694">RNA-binding</keyword>
<dbReference type="SUPFAM" id="SSF52540">
    <property type="entry name" value="P-loop containing nucleoside triphosphate hydrolases"/>
    <property type="match status" value="1"/>
</dbReference>
<dbReference type="GO" id="GO:0003924">
    <property type="term" value="F:GTPase activity"/>
    <property type="evidence" value="ECO:0007669"/>
    <property type="project" value="UniProtKB-UniRule"/>
</dbReference>
<dbReference type="PANTHER" id="PTHR42698">
    <property type="entry name" value="GTPASE ERA"/>
    <property type="match status" value="1"/>
</dbReference>
<feature type="region of interest" description="G4" evidence="7">
    <location>
        <begin position="139"/>
        <end position="142"/>
    </location>
</feature>
<feature type="binding site" evidence="6">
    <location>
        <begin position="79"/>
        <end position="83"/>
    </location>
    <ligand>
        <name>GTP</name>
        <dbReference type="ChEBI" id="CHEBI:37565"/>
    </ligand>
</feature>
<feature type="binding site" evidence="6">
    <location>
        <begin position="139"/>
        <end position="142"/>
    </location>
    <ligand>
        <name>GTP</name>
        <dbReference type="ChEBI" id="CHEBI:37565"/>
    </ligand>
</feature>
<dbReference type="Gene3D" id="3.40.50.300">
    <property type="entry name" value="P-loop containing nucleotide triphosphate hydrolases"/>
    <property type="match status" value="1"/>
</dbReference>
<evidence type="ECO:0000256" key="2">
    <source>
        <dbReference type="ARBA" id="ARBA00020484"/>
    </source>
</evidence>
<evidence type="ECO:0000259" key="10">
    <source>
        <dbReference type="PROSITE" id="PS50823"/>
    </source>
</evidence>
<dbReference type="InterPro" id="IPR009019">
    <property type="entry name" value="KH_sf_prok-type"/>
</dbReference>
<dbReference type="InterPro" id="IPR015946">
    <property type="entry name" value="KH_dom-like_a/b"/>
</dbReference>
<dbReference type="AlphaFoldDB" id="R4Z066"/>
<evidence type="ECO:0000256" key="1">
    <source>
        <dbReference type="ARBA" id="ARBA00007921"/>
    </source>
</evidence>
<name>R4Z066_9ACTN</name>
<dbReference type="InterPro" id="IPR027417">
    <property type="entry name" value="P-loop_NTPase"/>
</dbReference>
<dbReference type="HOGENOM" id="CLU_038009_0_2_11"/>
<dbReference type="GO" id="GO:0005525">
    <property type="term" value="F:GTP binding"/>
    <property type="evidence" value="ECO:0007669"/>
    <property type="project" value="UniProtKB-UniRule"/>
</dbReference>
<dbReference type="InterPro" id="IPR005225">
    <property type="entry name" value="Small_GTP-bd"/>
</dbReference>
<keyword evidence="3 6" id="KW-0547">Nucleotide-binding</keyword>
<keyword evidence="6" id="KW-0699">rRNA-binding</keyword>
<dbReference type="PROSITE" id="PS50823">
    <property type="entry name" value="KH_TYPE_2"/>
    <property type="match status" value="1"/>
</dbReference>
<protein>
    <recommendedName>
        <fullName evidence="2 6">GTPase Era</fullName>
    </recommendedName>
</protein>
<dbReference type="GO" id="GO:0000028">
    <property type="term" value="P:ribosomal small subunit assembly"/>
    <property type="evidence" value="ECO:0007669"/>
    <property type="project" value="TreeGrafter"/>
</dbReference>
<dbReference type="SMART" id="SM00382">
    <property type="entry name" value="AAA"/>
    <property type="match status" value="1"/>
</dbReference>
<feature type="region of interest" description="G1" evidence="7">
    <location>
        <begin position="32"/>
        <end position="39"/>
    </location>
</feature>
<dbReference type="NCBIfam" id="TIGR00231">
    <property type="entry name" value="small_GTP"/>
    <property type="match status" value="1"/>
</dbReference>
<dbReference type="GO" id="GO:0005886">
    <property type="term" value="C:plasma membrane"/>
    <property type="evidence" value="ECO:0007669"/>
    <property type="project" value="UniProtKB-SubCell"/>
</dbReference>
<feature type="region of interest" description="G5" evidence="7">
    <location>
        <begin position="173"/>
        <end position="175"/>
    </location>
</feature>
<keyword evidence="5 6" id="KW-0342">GTP-binding</keyword>
<comment type="subcellular location">
    <subcellularLocation>
        <location evidence="6">Cytoplasm</location>
    </subcellularLocation>
    <subcellularLocation>
        <location evidence="6">Cell membrane</location>
        <topology evidence="6">Peripheral membrane protein</topology>
    </subcellularLocation>
</comment>
<dbReference type="InterPro" id="IPR005662">
    <property type="entry name" value="GTPase_Era-like"/>
</dbReference>